<gene>
    <name evidence="1" type="ORF">XD40_0829</name>
    <name evidence="2" type="ORF">XD48_0750</name>
</gene>
<dbReference type="EMBL" id="LGEX01000014">
    <property type="protein sequence ID" value="KUK07038.1"/>
    <property type="molecule type" value="Genomic_DNA"/>
</dbReference>
<name>A0A101DEB0_ARCFL</name>
<evidence type="ECO:0000313" key="4">
    <source>
        <dbReference type="Proteomes" id="UP000054307"/>
    </source>
</evidence>
<comment type="caution">
    <text evidence="1">The sequence shown here is derived from an EMBL/GenBank/DDBJ whole genome shotgun (WGS) entry which is preliminary data.</text>
</comment>
<dbReference type="AlphaFoldDB" id="A0A101DEB0"/>
<dbReference type="Proteomes" id="UP000054015">
    <property type="component" value="Unassembled WGS sequence"/>
</dbReference>
<dbReference type="EMBL" id="LGEQ01000011">
    <property type="protein sequence ID" value="KUJ94008.1"/>
    <property type="molecule type" value="Genomic_DNA"/>
</dbReference>
<organism evidence="1 4">
    <name type="scientific">Archaeoglobus fulgidus</name>
    <dbReference type="NCBI Taxonomy" id="2234"/>
    <lineage>
        <taxon>Archaea</taxon>
        <taxon>Methanobacteriati</taxon>
        <taxon>Methanobacteriota</taxon>
        <taxon>Archaeoglobi</taxon>
        <taxon>Archaeoglobales</taxon>
        <taxon>Archaeoglobaceae</taxon>
        <taxon>Archaeoglobus</taxon>
    </lineage>
</organism>
<reference evidence="1" key="1">
    <citation type="journal article" date="2015" name="MBio">
        <title>Genome-resolved metagenomic analysis reveals roles for candidate phyla and other microbial community members in biogeochemical transformations in oil reservoirs.</title>
        <authorList>
            <person name="Hu P."/>
            <person name="Tom L."/>
            <person name="Singh A."/>
            <person name="Thomas B.C."/>
            <person name="Baker B.J."/>
            <person name="Piceno Y.M."/>
            <person name="Andersen G.L."/>
            <person name="Banfield J.F."/>
        </authorList>
    </citation>
    <scope>NUCLEOTIDE SEQUENCE [LARGE SCALE GENOMIC DNA]</scope>
    <source>
        <strain evidence="2">49_2300</strain>
        <strain evidence="1">49_95</strain>
    </source>
</reference>
<dbReference type="PATRIC" id="fig|2234.6.peg.1243"/>
<reference evidence="3 4" key="2">
    <citation type="journal article" date="2015" name="MBio">
        <title>Genome-Resolved Metagenomic Analysis Reveals Roles for Candidate Phyla and Other Microbial Community Members in Biogeochemical Transformations in Oil Reservoirs.</title>
        <authorList>
            <person name="Hu P."/>
            <person name="Tom L."/>
            <person name="Singh A."/>
            <person name="Thomas B.C."/>
            <person name="Baker B.J."/>
            <person name="Piceno Y.M."/>
            <person name="Andersen G.L."/>
            <person name="Banfield J.F."/>
        </authorList>
    </citation>
    <scope>NUCLEOTIDE SEQUENCE [LARGE SCALE GENOMIC DNA]</scope>
</reference>
<protein>
    <submittedName>
        <fullName evidence="1">Uncharacterized protein</fullName>
    </submittedName>
</protein>
<dbReference type="Proteomes" id="UP000054307">
    <property type="component" value="Unassembled WGS sequence"/>
</dbReference>
<accession>A0A101DEB0</accession>
<sequence length="97" mass="10921">MKIVKPGRIWYKRTKKGELIPEKLLVDLPRTLSGKYSSVHAEIVYHGGSLLREGTVWNEKTAEVYIPVSIAKEMPGDEVEGEIQANGGELKVRFVVR</sequence>
<evidence type="ECO:0000313" key="3">
    <source>
        <dbReference type="Proteomes" id="UP000054015"/>
    </source>
</evidence>
<evidence type="ECO:0000313" key="1">
    <source>
        <dbReference type="EMBL" id="KUJ94008.1"/>
    </source>
</evidence>
<proteinExistence type="predicted"/>
<evidence type="ECO:0000313" key="2">
    <source>
        <dbReference type="EMBL" id="KUK07038.1"/>
    </source>
</evidence>